<sequence>MTGLNAIPQFEGIGIPGSSLHDKIEILTNIRTLPVREYYKWANPDNFPEAEKRGPLALRLSTFNSAAIEIMIGLTRKGPRTISHISIVDIIFSHPAMSPDPADGFVSQHRDLALQNILVDESGNVTGILDWYGSIAFPRSVGPASVPAFLRRDWLPDFLERPPYLCWWAPHYREIYAAAMAEEIEIPDAI</sequence>
<gene>
    <name evidence="1" type="ORF">N0V91_006559</name>
</gene>
<dbReference type="InterPro" id="IPR011009">
    <property type="entry name" value="Kinase-like_dom_sf"/>
</dbReference>
<evidence type="ECO:0000313" key="2">
    <source>
        <dbReference type="Proteomes" id="UP001140510"/>
    </source>
</evidence>
<comment type="caution">
    <text evidence="1">The sequence shown here is derived from an EMBL/GenBank/DDBJ whole genome shotgun (WGS) entry which is preliminary data.</text>
</comment>
<dbReference type="EMBL" id="JAPEVA010000052">
    <property type="protein sequence ID" value="KAJ4403328.1"/>
    <property type="molecule type" value="Genomic_DNA"/>
</dbReference>
<dbReference type="PANTHER" id="PTHR21310:SF51">
    <property type="entry name" value="AMINOGLYCOSIDE PHOSPHOTRANSFERASE DOMAIN-CONTAINING PROTEIN"/>
    <property type="match status" value="1"/>
</dbReference>
<organism evidence="1 2">
    <name type="scientific">Didymella pomorum</name>
    <dbReference type="NCBI Taxonomy" id="749634"/>
    <lineage>
        <taxon>Eukaryota</taxon>
        <taxon>Fungi</taxon>
        <taxon>Dikarya</taxon>
        <taxon>Ascomycota</taxon>
        <taxon>Pezizomycotina</taxon>
        <taxon>Dothideomycetes</taxon>
        <taxon>Pleosporomycetidae</taxon>
        <taxon>Pleosporales</taxon>
        <taxon>Pleosporineae</taxon>
        <taxon>Didymellaceae</taxon>
        <taxon>Didymella</taxon>
    </lineage>
</organism>
<protein>
    <recommendedName>
        <fullName evidence="3">Aminoglycoside phosphotransferase domain-containing protein</fullName>
    </recommendedName>
</protein>
<dbReference type="OrthoDB" id="10003767at2759"/>
<dbReference type="AlphaFoldDB" id="A0A9W8ZD16"/>
<evidence type="ECO:0008006" key="3">
    <source>
        <dbReference type="Google" id="ProtNLM"/>
    </source>
</evidence>
<dbReference type="InterPro" id="IPR051678">
    <property type="entry name" value="AGP_Transferase"/>
</dbReference>
<keyword evidence="2" id="KW-1185">Reference proteome</keyword>
<dbReference type="Proteomes" id="UP001140510">
    <property type="component" value="Unassembled WGS sequence"/>
</dbReference>
<proteinExistence type="predicted"/>
<name>A0A9W8ZD16_9PLEO</name>
<evidence type="ECO:0000313" key="1">
    <source>
        <dbReference type="EMBL" id="KAJ4403328.1"/>
    </source>
</evidence>
<dbReference type="SUPFAM" id="SSF56112">
    <property type="entry name" value="Protein kinase-like (PK-like)"/>
    <property type="match status" value="1"/>
</dbReference>
<accession>A0A9W8ZD16</accession>
<dbReference type="PANTHER" id="PTHR21310">
    <property type="entry name" value="AMINOGLYCOSIDE PHOSPHOTRANSFERASE-RELATED-RELATED"/>
    <property type="match status" value="1"/>
</dbReference>
<reference evidence="1" key="1">
    <citation type="submission" date="2022-10" db="EMBL/GenBank/DDBJ databases">
        <title>Tapping the CABI collections for fungal endophytes: first genome assemblies for Collariella, Neodidymelliopsis, Ascochyta clinopodiicola, Didymella pomorum, Didymosphaeria variabile, Neocosmospora piperis and Neocucurbitaria cava.</title>
        <authorList>
            <person name="Hill R."/>
        </authorList>
    </citation>
    <scope>NUCLEOTIDE SEQUENCE</scope>
    <source>
        <strain evidence="1">IMI 355091</strain>
    </source>
</reference>